<dbReference type="HOGENOM" id="CLU_786113_0_0_1"/>
<name>A0A0D9VFJ6_9ORYZ</name>
<dbReference type="PANTHER" id="PTHR32175:SF26">
    <property type="entry name" value="PROTEIN, PUTATIVE, EXPRESSED-RELATED"/>
    <property type="match status" value="1"/>
</dbReference>
<evidence type="ECO:0000313" key="2">
    <source>
        <dbReference type="Proteomes" id="UP000032180"/>
    </source>
</evidence>
<dbReference type="Gene3D" id="3.40.50.300">
    <property type="entry name" value="P-loop containing nucleotide triphosphate hydrolases"/>
    <property type="match status" value="1"/>
</dbReference>
<dbReference type="Proteomes" id="UP000032180">
    <property type="component" value="Chromosome 2"/>
</dbReference>
<dbReference type="AlphaFoldDB" id="A0A0D9VFJ6"/>
<accession>A0A0D9VFJ6</accession>
<dbReference type="InterPro" id="IPR027417">
    <property type="entry name" value="P-loop_NTPase"/>
</dbReference>
<dbReference type="Gramene" id="LPERR02G12280.1">
    <property type="protein sequence ID" value="LPERR02G12280.1"/>
    <property type="gene ID" value="LPERR02G12280"/>
</dbReference>
<reference evidence="2" key="2">
    <citation type="submission" date="2013-12" db="EMBL/GenBank/DDBJ databases">
        <authorList>
            <person name="Yu Y."/>
            <person name="Lee S."/>
            <person name="de Baynast K."/>
            <person name="Wissotski M."/>
            <person name="Liu L."/>
            <person name="Talag J."/>
            <person name="Goicoechea J."/>
            <person name="Angelova A."/>
            <person name="Jetty R."/>
            <person name="Kudrna D."/>
            <person name="Golser W."/>
            <person name="Rivera L."/>
            <person name="Zhang J."/>
            <person name="Wing R."/>
        </authorList>
    </citation>
    <scope>NUCLEOTIDE SEQUENCE</scope>
</reference>
<proteinExistence type="predicted"/>
<dbReference type="STRING" id="77586.A0A0D9VFJ6"/>
<dbReference type="PANTHER" id="PTHR32175">
    <property type="entry name" value="PROTEIN, PUTATIVE, EXPRESSED-RELATED"/>
    <property type="match status" value="1"/>
</dbReference>
<reference evidence="1" key="3">
    <citation type="submission" date="2015-04" db="UniProtKB">
        <authorList>
            <consortium name="EnsemblPlants"/>
        </authorList>
    </citation>
    <scope>IDENTIFICATION</scope>
</reference>
<evidence type="ECO:0008006" key="3">
    <source>
        <dbReference type="Google" id="ProtNLM"/>
    </source>
</evidence>
<dbReference type="SUPFAM" id="SSF52540">
    <property type="entry name" value="P-loop containing nucleoside triphosphate hydrolases"/>
    <property type="match status" value="1"/>
</dbReference>
<sequence>MVGGGDSGGAAAETSHATGRWVVTLAGAALLDSFSESAMREWVIWATTSRRRRSLRCPRCRLRSRALFSAPAVALPSPAAVVALSPSARSPPTRIDQIVARGTTVYKECADDSLSWILALKDDKAFWEWVVLGDSMEVQQINIYVSRTSHGAGTYRTARNRKTRIRSIGRMCAFKPICSIYLANHAGVADYFNRRGVSAIFLFRRNLLHQFVSQLANKHDRYLKQLNGTHKAHANILASYKPKLNTTSLIQSLKQADDYTRGALENLSSINHITIYYEDLIRNRTKLLDVLDFLKVPRSKLVCRHVKIHTKPLPEQIDNWDEVCSTCGMVMVPGKELAASVGDPDLLLLDESIDHFDFETIE</sequence>
<dbReference type="eggNOG" id="ENOG502QQY1">
    <property type="taxonomic scope" value="Eukaryota"/>
</dbReference>
<evidence type="ECO:0000313" key="1">
    <source>
        <dbReference type="EnsemblPlants" id="LPERR02G12280.1"/>
    </source>
</evidence>
<dbReference type="InterPro" id="IPR052796">
    <property type="entry name" value="Nod_factor_sulfotransferase"/>
</dbReference>
<keyword evidence="2" id="KW-1185">Reference proteome</keyword>
<protein>
    <recommendedName>
        <fullName evidence="3">Sulfotransferase</fullName>
    </recommendedName>
</protein>
<organism evidence="1 2">
    <name type="scientific">Leersia perrieri</name>
    <dbReference type="NCBI Taxonomy" id="77586"/>
    <lineage>
        <taxon>Eukaryota</taxon>
        <taxon>Viridiplantae</taxon>
        <taxon>Streptophyta</taxon>
        <taxon>Embryophyta</taxon>
        <taxon>Tracheophyta</taxon>
        <taxon>Spermatophyta</taxon>
        <taxon>Magnoliopsida</taxon>
        <taxon>Liliopsida</taxon>
        <taxon>Poales</taxon>
        <taxon>Poaceae</taxon>
        <taxon>BOP clade</taxon>
        <taxon>Oryzoideae</taxon>
        <taxon>Oryzeae</taxon>
        <taxon>Oryzinae</taxon>
        <taxon>Leersia</taxon>
    </lineage>
</organism>
<dbReference type="EnsemblPlants" id="LPERR02G12280.1">
    <property type="protein sequence ID" value="LPERR02G12280.1"/>
    <property type="gene ID" value="LPERR02G12280"/>
</dbReference>
<reference evidence="1 2" key="1">
    <citation type="submission" date="2012-08" db="EMBL/GenBank/DDBJ databases">
        <title>Oryza genome evolution.</title>
        <authorList>
            <person name="Wing R.A."/>
        </authorList>
    </citation>
    <scope>NUCLEOTIDE SEQUENCE</scope>
</reference>